<dbReference type="AlphaFoldDB" id="A0A084SZP9"/>
<accession>A0A084SZP9</accession>
<protein>
    <submittedName>
        <fullName evidence="1">Uncharacterized protein</fullName>
    </submittedName>
</protein>
<reference evidence="1 2" key="1">
    <citation type="submission" date="2014-07" db="EMBL/GenBank/DDBJ databases">
        <title>Draft Genome Sequence of Gephyronic Acid Producer, Cystobacter violaceus Strain Cb vi76.</title>
        <authorList>
            <person name="Stevens D.C."/>
            <person name="Young J."/>
            <person name="Carmichael R."/>
            <person name="Tan J."/>
            <person name="Taylor R.E."/>
        </authorList>
    </citation>
    <scope>NUCLEOTIDE SEQUENCE [LARGE SCALE GENOMIC DNA]</scope>
    <source>
        <strain evidence="1 2">Cb vi76</strain>
    </source>
</reference>
<dbReference type="RefSeq" id="WP_043390759.1">
    <property type="nucleotide sequence ID" value="NZ_JPMI01000032.1"/>
</dbReference>
<dbReference type="Proteomes" id="UP000028547">
    <property type="component" value="Unassembled WGS sequence"/>
</dbReference>
<sequence length="92" mass="9938">MEGVARSLRAGSLCLARDDLSAAPPDRIKRRAPYHISVSTLHRSAERILANEKLITWPILETESKDVAANIRTLASGEFQIKLPAAATTSAA</sequence>
<proteinExistence type="predicted"/>
<evidence type="ECO:0000313" key="1">
    <source>
        <dbReference type="EMBL" id="KFA93934.1"/>
    </source>
</evidence>
<organism evidence="1 2">
    <name type="scientific">Archangium violaceum Cb vi76</name>
    <dbReference type="NCBI Taxonomy" id="1406225"/>
    <lineage>
        <taxon>Bacteria</taxon>
        <taxon>Pseudomonadati</taxon>
        <taxon>Myxococcota</taxon>
        <taxon>Myxococcia</taxon>
        <taxon>Myxococcales</taxon>
        <taxon>Cystobacterineae</taxon>
        <taxon>Archangiaceae</taxon>
        <taxon>Archangium</taxon>
    </lineage>
</organism>
<evidence type="ECO:0000313" key="2">
    <source>
        <dbReference type="Proteomes" id="UP000028547"/>
    </source>
</evidence>
<name>A0A084SZP9_9BACT</name>
<comment type="caution">
    <text evidence="1">The sequence shown here is derived from an EMBL/GenBank/DDBJ whole genome shotgun (WGS) entry which is preliminary data.</text>
</comment>
<dbReference type="EMBL" id="JPMI01000032">
    <property type="protein sequence ID" value="KFA93934.1"/>
    <property type="molecule type" value="Genomic_DNA"/>
</dbReference>
<gene>
    <name evidence="1" type="ORF">Q664_05980</name>
</gene>